<dbReference type="EMBL" id="LDOU01000024">
    <property type="protein sequence ID" value="KLV05694.1"/>
    <property type="molecule type" value="Genomic_DNA"/>
</dbReference>
<accession>A0A0J1H1L0</accession>
<evidence type="ECO:0000313" key="2">
    <source>
        <dbReference type="Proteomes" id="UP000035909"/>
    </source>
</evidence>
<dbReference type="PATRIC" id="fig|320778.3.peg.4508"/>
<proteinExistence type="predicted"/>
<evidence type="ECO:0000313" key="1">
    <source>
        <dbReference type="EMBL" id="KLV05694.1"/>
    </source>
</evidence>
<dbReference type="InterPro" id="IPR011122">
    <property type="entry name" value="WavE"/>
</dbReference>
<gene>
    <name evidence="1" type="ORF">ABT57_20975</name>
</gene>
<dbReference type="Proteomes" id="UP000035909">
    <property type="component" value="Unassembled WGS sequence"/>
</dbReference>
<protein>
    <recommendedName>
        <fullName evidence="3">LPS biosynthesis protein WavE</fullName>
    </recommendedName>
</protein>
<dbReference type="Pfam" id="PF07507">
    <property type="entry name" value="WavE"/>
    <property type="match status" value="1"/>
</dbReference>
<dbReference type="AlphaFoldDB" id="A0A0J1H1L0"/>
<sequence>MSGGTRLSQDFQHISVVVQGPVQNYKGRTHHEEGITKRCLDSIRTHLPGATVILSTWPDQDLSGLDYDLLVISEDPGQNSDGFCPVNYYRQIVSTKAGLARVTTPYAVKLRSDNFLTGNEFVALQQAFPCSQAEHRVFAEKVVINANLFRRTSHGQRVIMSPSDFFYYGRTDDLRKIWDQPPFTQQPFAAELMAQATRRSAGEPALEAEQVYCQIWLKALLPERTPLMASRFTSRQQDITFWESFLASNIIIADPENSGIGLRKISIRKLKRANEYSHIDWLRLYRKYCDARQPLTYTAQQLLLELRRLFKLPLSKLIYKWSH</sequence>
<comment type="caution">
    <text evidence="1">The sequence shown here is derived from an EMBL/GenBank/DDBJ whole genome shotgun (WGS) entry which is preliminary data.</text>
</comment>
<name>A0A0J1H1L0_9GAMM</name>
<reference evidence="1 2" key="1">
    <citation type="submission" date="2015-05" db="EMBL/GenBank/DDBJ databases">
        <title>Photobacterium galathea sp. nov.</title>
        <authorList>
            <person name="Machado H."/>
            <person name="Gram L."/>
        </authorList>
    </citation>
    <scope>NUCLEOTIDE SEQUENCE [LARGE SCALE GENOMIC DNA]</scope>
    <source>
        <strain evidence="1 2">DSM 22954</strain>
    </source>
</reference>
<dbReference type="STRING" id="320778.ABT57_20975"/>
<organism evidence="1 2">
    <name type="scientific">Photobacterium ganghwense</name>
    <dbReference type="NCBI Taxonomy" id="320778"/>
    <lineage>
        <taxon>Bacteria</taxon>
        <taxon>Pseudomonadati</taxon>
        <taxon>Pseudomonadota</taxon>
        <taxon>Gammaproteobacteria</taxon>
        <taxon>Vibrionales</taxon>
        <taxon>Vibrionaceae</taxon>
        <taxon>Photobacterium</taxon>
    </lineage>
</organism>
<evidence type="ECO:0008006" key="3">
    <source>
        <dbReference type="Google" id="ProtNLM"/>
    </source>
</evidence>
<keyword evidence="2" id="KW-1185">Reference proteome</keyword>